<keyword evidence="1" id="KW-0503">Monooxygenase</keyword>
<name>E8V5B6_TERSS</name>
<dbReference type="AlphaFoldDB" id="E8V5B6"/>
<gene>
    <name evidence="1" type="ordered locus">AciPR4_4127</name>
</gene>
<organism evidence="1 2">
    <name type="scientific">Terriglobus saanensis (strain ATCC BAA-1853 / DSM 23119 / SP1PR4)</name>
    <dbReference type="NCBI Taxonomy" id="401053"/>
    <lineage>
        <taxon>Bacteria</taxon>
        <taxon>Pseudomonadati</taxon>
        <taxon>Acidobacteriota</taxon>
        <taxon>Terriglobia</taxon>
        <taxon>Terriglobales</taxon>
        <taxon>Acidobacteriaceae</taxon>
        <taxon>Terriglobus</taxon>
    </lineage>
</organism>
<dbReference type="GO" id="GO:0004497">
    <property type="term" value="F:monooxygenase activity"/>
    <property type="evidence" value="ECO:0007669"/>
    <property type="project" value="UniProtKB-KW"/>
</dbReference>
<sequence length="110" mass="11861">MRPLRASDLAILTAVCFVPVMLCCREHRQTLRVEVPHHYSGPVEVTCQSYGSDLQTATVDANGHAVAHACTREAVDVMVVRDGKIVDVGDSLVWAKAGDGIPVSLSFSVR</sequence>
<dbReference type="EMBL" id="CP002467">
    <property type="protein sequence ID" value="ADV84875.1"/>
    <property type="molecule type" value="Genomic_DNA"/>
</dbReference>
<evidence type="ECO:0000313" key="1">
    <source>
        <dbReference type="EMBL" id="ADV84875.1"/>
    </source>
</evidence>
<keyword evidence="2" id="KW-1185">Reference proteome</keyword>
<keyword evidence="1" id="KW-0560">Oxidoreductase</keyword>
<dbReference type="RefSeq" id="WP_013570605.1">
    <property type="nucleotide sequence ID" value="NC_014963.1"/>
</dbReference>
<dbReference type="KEGG" id="tsa:AciPR4_4127"/>
<dbReference type="HOGENOM" id="CLU_2169848_0_0_0"/>
<dbReference type="Proteomes" id="UP000006844">
    <property type="component" value="Chromosome"/>
</dbReference>
<evidence type="ECO:0000313" key="2">
    <source>
        <dbReference type="Proteomes" id="UP000006844"/>
    </source>
</evidence>
<proteinExistence type="predicted"/>
<reference evidence="1 2" key="1">
    <citation type="journal article" date="2012" name="Stand. Genomic Sci.">
        <title>Complete genome sequence of Terriglobus saanensis type strain SP1PR4(T), an Acidobacteria from tundra soil.</title>
        <authorList>
            <person name="Rawat S.R."/>
            <person name="Mannisto M.K."/>
            <person name="Starovoytov V."/>
            <person name="Goodwin L."/>
            <person name="Nolan M."/>
            <person name="Hauser L."/>
            <person name="Land M."/>
            <person name="Davenport K.W."/>
            <person name="Woyke T."/>
            <person name="Haggblom M.M."/>
        </authorList>
    </citation>
    <scope>NUCLEOTIDE SEQUENCE</scope>
    <source>
        <strain evidence="2">ATCC BAA-1853 / DSM 23119 / SP1PR4</strain>
    </source>
</reference>
<protein>
    <submittedName>
        <fullName evidence="1">Monooxygenase FAD-binding protein</fullName>
    </submittedName>
</protein>
<accession>E8V5B6</accession>